<comment type="cofactor">
    <cofactor evidence="1">
        <name>Mg(2+)</name>
        <dbReference type="ChEBI" id="CHEBI:18420"/>
    </cofactor>
</comment>
<gene>
    <name evidence="4" type="ORF">NP064_04625</name>
</gene>
<dbReference type="RefSeq" id="WP_227570832.1">
    <property type="nucleotide sequence ID" value="NZ_CP101988.1"/>
</dbReference>
<evidence type="ECO:0000313" key="5">
    <source>
        <dbReference type="Proteomes" id="UP001316189"/>
    </source>
</evidence>
<dbReference type="PANTHER" id="PTHR43046">
    <property type="entry name" value="GDP-MANNOSE MANNOSYL HYDROLASE"/>
    <property type="match status" value="1"/>
</dbReference>
<dbReference type="InterPro" id="IPR015797">
    <property type="entry name" value="NUDIX_hydrolase-like_dom_sf"/>
</dbReference>
<protein>
    <submittedName>
        <fullName evidence="4">NUDIX domain-containing protein</fullName>
    </submittedName>
</protein>
<dbReference type="InterPro" id="IPR020084">
    <property type="entry name" value="NUDIX_hydrolase_CS"/>
</dbReference>
<name>A0ABY5L3Q7_9CELL</name>
<keyword evidence="2" id="KW-0378">Hydrolase</keyword>
<accession>A0ABY5L3Q7</accession>
<organism evidence="4 5">
    <name type="scientific">Cellulomonas chengniuliangii</name>
    <dbReference type="NCBI Taxonomy" id="2968084"/>
    <lineage>
        <taxon>Bacteria</taxon>
        <taxon>Bacillati</taxon>
        <taxon>Actinomycetota</taxon>
        <taxon>Actinomycetes</taxon>
        <taxon>Micrococcales</taxon>
        <taxon>Cellulomonadaceae</taxon>
        <taxon>Cellulomonas</taxon>
    </lineage>
</organism>
<sequence length="164" mass="17433">MGPDSLRKAHHPQPGDGWVECDCGRRHWGLHGAAGLLVARPAHGPVTDIVLQHRATWSDEGGTWGVPGGARMPGETAAAAALREAGEEAGIDPAAVRVVGEHLLDHGPWGYTTVLARAIAPFEPAATDAESLEVRWAPVDEVEGLPLLGEFGRAWPLLRARLEE</sequence>
<dbReference type="PROSITE" id="PS00893">
    <property type="entry name" value="NUDIX_BOX"/>
    <property type="match status" value="1"/>
</dbReference>
<dbReference type="EMBL" id="CP101988">
    <property type="protein sequence ID" value="UUI76192.1"/>
    <property type="molecule type" value="Genomic_DNA"/>
</dbReference>
<evidence type="ECO:0000256" key="1">
    <source>
        <dbReference type="ARBA" id="ARBA00001946"/>
    </source>
</evidence>
<evidence type="ECO:0000313" key="4">
    <source>
        <dbReference type="EMBL" id="UUI76192.1"/>
    </source>
</evidence>
<dbReference type="Pfam" id="PF00293">
    <property type="entry name" value="NUDIX"/>
    <property type="match status" value="1"/>
</dbReference>
<dbReference type="Gene3D" id="3.90.79.10">
    <property type="entry name" value="Nucleoside Triphosphate Pyrophosphohydrolase"/>
    <property type="match status" value="1"/>
</dbReference>
<dbReference type="Proteomes" id="UP001316189">
    <property type="component" value="Chromosome"/>
</dbReference>
<reference evidence="4 5" key="1">
    <citation type="submission" date="2022-07" db="EMBL/GenBank/DDBJ databases">
        <title>Novel species in genus cellulomonas.</title>
        <authorList>
            <person name="Ye L."/>
        </authorList>
    </citation>
    <scope>NUCLEOTIDE SEQUENCE [LARGE SCALE GENOMIC DNA]</scope>
    <source>
        <strain evidence="5">zg-Y338</strain>
    </source>
</reference>
<dbReference type="InterPro" id="IPR000086">
    <property type="entry name" value="NUDIX_hydrolase_dom"/>
</dbReference>
<evidence type="ECO:0000256" key="2">
    <source>
        <dbReference type="ARBA" id="ARBA00022801"/>
    </source>
</evidence>
<feature type="domain" description="Nudix hydrolase" evidence="3">
    <location>
        <begin position="29"/>
        <end position="159"/>
    </location>
</feature>
<proteinExistence type="predicted"/>
<dbReference type="PANTHER" id="PTHR43046:SF2">
    <property type="entry name" value="8-OXO-DGTP DIPHOSPHATASE-RELATED"/>
    <property type="match status" value="1"/>
</dbReference>
<evidence type="ECO:0000259" key="3">
    <source>
        <dbReference type="PROSITE" id="PS51462"/>
    </source>
</evidence>
<dbReference type="PROSITE" id="PS51462">
    <property type="entry name" value="NUDIX"/>
    <property type="match status" value="1"/>
</dbReference>
<dbReference type="SUPFAM" id="SSF55811">
    <property type="entry name" value="Nudix"/>
    <property type="match status" value="1"/>
</dbReference>
<keyword evidence="5" id="KW-1185">Reference proteome</keyword>